<sequence>MTNPTISPGRPGAQVPARPHSHTRTVSFCWIEQPGRRWLLEASRAILVGGQSWLVTISGLHAPDAAIGGTMTCAYTEPVHSGEGIRIIESMSQCESR</sequence>
<organism evidence="2 3">
    <name type="scientific">Penicillium hordei</name>
    <dbReference type="NCBI Taxonomy" id="40994"/>
    <lineage>
        <taxon>Eukaryota</taxon>
        <taxon>Fungi</taxon>
        <taxon>Dikarya</taxon>
        <taxon>Ascomycota</taxon>
        <taxon>Pezizomycotina</taxon>
        <taxon>Eurotiomycetes</taxon>
        <taxon>Eurotiomycetidae</taxon>
        <taxon>Eurotiales</taxon>
        <taxon>Aspergillaceae</taxon>
        <taxon>Penicillium</taxon>
    </lineage>
</organism>
<reference evidence="2" key="2">
    <citation type="submission" date="2023-01" db="EMBL/GenBank/DDBJ databases">
        <authorList>
            <person name="Petersen C."/>
        </authorList>
    </citation>
    <scope>NUCLEOTIDE SEQUENCE</scope>
    <source>
        <strain evidence="2">IBT 12815</strain>
    </source>
</reference>
<dbReference type="RefSeq" id="XP_056754544.1">
    <property type="nucleotide sequence ID" value="XM_056894796.1"/>
</dbReference>
<evidence type="ECO:0000313" key="2">
    <source>
        <dbReference type="EMBL" id="KAJ5607119.1"/>
    </source>
</evidence>
<name>A0AAD6EA89_9EURO</name>
<dbReference type="EMBL" id="JAQJAE010000002">
    <property type="protein sequence ID" value="KAJ5607119.1"/>
    <property type="molecule type" value="Genomic_DNA"/>
</dbReference>
<dbReference type="AlphaFoldDB" id="A0AAD6EA89"/>
<reference evidence="2" key="1">
    <citation type="journal article" date="2023" name="IMA Fungus">
        <title>Comparative genomic study of the Penicillium genus elucidates a diverse pangenome and 15 lateral gene transfer events.</title>
        <authorList>
            <person name="Petersen C."/>
            <person name="Sorensen T."/>
            <person name="Nielsen M.R."/>
            <person name="Sondergaard T.E."/>
            <person name="Sorensen J.L."/>
            <person name="Fitzpatrick D.A."/>
            <person name="Frisvad J.C."/>
            <person name="Nielsen K.L."/>
        </authorList>
    </citation>
    <scope>NUCLEOTIDE SEQUENCE</scope>
    <source>
        <strain evidence="2">IBT 12815</strain>
    </source>
</reference>
<evidence type="ECO:0000256" key="1">
    <source>
        <dbReference type="SAM" id="MobiDB-lite"/>
    </source>
</evidence>
<dbReference type="Proteomes" id="UP001213799">
    <property type="component" value="Unassembled WGS sequence"/>
</dbReference>
<accession>A0AAD6EA89</accession>
<gene>
    <name evidence="2" type="ORF">N7537_003738</name>
</gene>
<dbReference type="GeneID" id="81585038"/>
<protein>
    <submittedName>
        <fullName evidence="2">Uncharacterized protein</fullName>
    </submittedName>
</protein>
<keyword evidence="3" id="KW-1185">Reference proteome</keyword>
<proteinExistence type="predicted"/>
<evidence type="ECO:0000313" key="3">
    <source>
        <dbReference type="Proteomes" id="UP001213799"/>
    </source>
</evidence>
<comment type="caution">
    <text evidence="2">The sequence shown here is derived from an EMBL/GenBank/DDBJ whole genome shotgun (WGS) entry which is preliminary data.</text>
</comment>
<feature type="region of interest" description="Disordered" evidence="1">
    <location>
        <begin position="1"/>
        <end position="23"/>
    </location>
</feature>